<dbReference type="AlphaFoldDB" id="A0A821JFL5"/>
<keyword evidence="2" id="KW-1185">Reference proteome</keyword>
<accession>A0A821JFL5</accession>
<sequence>AKDIQRSVGRAIQNNLRDDDKQQSVQTLIYSYSKDSYLHERSVAALFTPYVISDGFILNELFKIRRNYTRKEKFRISIGTWNINGDKN</sequence>
<proteinExistence type="predicted"/>
<evidence type="ECO:0000313" key="2">
    <source>
        <dbReference type="Proteomes" id="UP000663873"/>
    </source>
</evidence>
<evidence type="ECO:0000313" key="1">
    <source>
        <dbReference type="EMBL" id="CAF4717532.1"/>
    </source>
</evidence>
<dbReference type="Proteomes" id="UP000663873">
    <property type="component" value="Unassembled WGS sequence"/>
</dbReference>
<gene>
    <name evidence="1" type="ORF">UJA718_LOCUS37072</name>
</gene>
<feature type="non-terminal residue" evidence="1">
    <location>
        <position position="1"/>
    </location>
</feature>
<feature type="non-terminal residue" evidence="1">
    <location>
        <position position="88"/>
    </location>
</feature>
<name>A0A821JFL5_9BILA</name>
<dbReference type="EMBL" id="CAJOBP010036425">
    <property type="protein sequence ID" value="CAF4717532.1"/>
    <property type="molecule type" value="Genomic_DNA"/>
</dbReference>
<reference evidence="1" key="1">
    <citation type="submission" date="2021-02" db="EMBL/GenBank/DDBJ databases">
        <authorList>
            <person name="Nowell W R."/>
        </authorList>
    </citation>
    <scope>NUCLEOTIDE SEQUENCE</scope>
</reference>
<organism evidence="1 2">
    <name type="scientific">Rotaria socialis</name>
    <dbReference type="NCBI Taxonomy" id="392032"/>
    <lineage>
        <taxon>Eukaryota</taxon>
        <taxon>Metazoa</taxon>
        <taxon>Spiralia</taxon>
        <taxon>Gnathifera</taxon>
        <taxon>Rotifera</taxon>
        <taxon>Eurotatoria</taxon>
        <taxon>Bdelloidea</taxon>
        <taxon>Philodinida</taxon>
        <taxon>Philodinidae</taxon>
        <taxon>Rotaria</taxon>
    </lineage>
</organism>
<protein>
    <submittedName>
        <fullName evidence="1">Uncharacterized protein</fullName>
    </submittedName>
</protein>
<comment type="caution">
    <text evidence="1">The sequence shown here is derived from an EMBL/GenBank/DDBJ whole genome shotgun (WGS) entry which is preliminary data.</text>
</comment>